<evidence type="ECO:0000256" key="1">
    <source>
        <dbReference type="SAM" id="MobiDB-lite"/>
    </source>
</evidence>
<evidence type="ECO:0000313" key="3">
    <source>
        <dbReference type="EMBL" id="KAK0514624.1"/>
    </source>
</evidence>
<evidence type="ECO:0000259" key="2">
    <source>
        <dbReference type="Pfam" id="PF01425"/>
    </source>
</evidence>
<dbReference type="Pfam" id="PF01425">
    <property type="entry name" value="Amidase"/>
    <property type="match status" value="1"/>
</dbReference>
<keyword evidence="4" id="KW-1185">Reference proteome</keyword>
<dbReference type="Proteomes" id="UP001166286">
    <property type="component" value="Unassembled WGS sequence"/>
</dbReference>
<name>A0AA39R6L8_9LECA</name>
<evidence type="ECO:0000313" key="4">
    <source>
        <dbReference type="Proteomes" id="UP001166286"/>
    </source>
</evidence>
<feature type="region of interest" description="Disordered" evidence="1">
    <location>
        <begin position="312"/>
        <end position="333"/>
    </location>
</feature>
<organism evidence="3 4">
    <name type="scientific">Cladonia borealis</name>
    <dbReference type="NCBI Taxonomy" id="184061"/>
    <lineage>
        <taxon>Eukaryota</taxon>
        <taxon>Fungi</taxon>
        <taxon>Dikarya</taxon>
        <taxon>Ascomycota</taxon>
        <taxon>Pezizomycotina</taxon>
        <taxon>Lecanoromycetes</taxon>
        <taxon>OSLEUM clade</taxon>
        <taxon>Lecanoromycetidae</taxon>
        <taxon>Lecanorales</taxon>
        <taxon>Lecanorineae</taxon>
        <taxon>Cladoniaceae</taxon>
        <taxon>Cladonia</taxon>
    </lineage>
</organism>
<dbReference type="Gene3D" id="3.90.1300.10">
    <property type="entry name" value="Amidase signature (AS) domain"/>
    <property type="match status" value="2"/>
</dbReference>
<accession>A0AA39R6L8</accession>
<feature type="domain" description="Amidase" evidence="2">
    <location>
        <begin position="33"/>
        <end position="110"/>
    </location>
</feature>
<dbReference type="PANTHER" id="PTHR42678">
    <property type="entry name" value="AMIDASE"/>
    <property type="match status" value="1"/>
</dbReference>
<dbReference type="InterPro" id="IPR036928">
    <property type="entry name" value="AS_sf"/>
</dbReference>
<dbReference type="EMBL" id="JAFEKC020000005">
    <property type="protein sequence ID" value="KAK0514624.1"/>
    <property type="molecule type" value="Genomic_DNA"/>
</dbReference>
<dbReference type="InterPro" id="IPR023631">
    <property type="entry name" value="Amidase_dom"/>
</dbReference>
<proteinExistence type="predicted"/>
<comment type="caution">
    <text evidence="3">The sequence shown here is derived from an EMBL/GenBank/DDBJ whole genome shotgun (WGS) entry which is preliminary data.</text>
</comment>
<dbReference type="PANTHER" id="PTHR42678:SF34">
    <property type="entry name" value="OS04G0183300 PROTEIN"/>
    <property type="match status" value="1"/>
</dbReference>
<dbReference type="AlphaFoldDB" id="A0AA39R6L8"/>
<dbReference type="SUPFAM" id="SSF75304">
    <property type="entry name" value="Amidase signature (AS) enzymes"/>
    <property type="match status" value="2"/>
</dbReference>
<gene>
    <name evidence="3" type="ORF">JMJ35_003241</name>
</gene>
<protein>
    <recommendedName>
        <fullName evidence="2">Amidase domain-containing protein</fullName>
    </recommendedName>
</protein>
<reference evidence="3" key="1">
    <citation type="submission" date="2023-03" db="EMBL/GenBank/DDBJ databases">
        <title>Complete genome of Cladonia borealis.</title>
        <authorList>
            <person name="Park H."/>
        </authorList>
    </citation>
    <scope>NUCLEOTIDE SEQUENCE</scope>
    <source>
        <strain evidence="3">ANT050790</strain>
    </source>
</reference>
<sequence length="440" mass="48549">MKIDLLKTTAVDLQHSLSKEELTSVELVQQCHRQLDMERREGSLRGPLHGIPFIVKDALNTTDEFEVQSTAGGWAFVDSHPFKTANVVELAVKAGLILVGKANLSQFGNWKALKMSGGWSARGGQTQSAYVRGGVADDGIYGHSLCDWSPIFVRQCLIVLEIHLGRLQAQQTTPGTVSEDGGFPFSVDRDSVGPMAECTEDLVNFLNVIADTSHPHVPKDGYWKSSQKQWKIISIATLDPHHWHLPEEVQKPQPGALDQNRVPAITQLRLLAHDSFQANNFSGLLKTYIDGLQTPKVKSLAELIAFNKEHSNLELPPESPGQEKLIQSEEEANRLSKEEYQQLDDKTTAAGREHGIDKVLQEHKVDVVIGPADSRIPDVCALARCPSVTLPLGYLDWNGRPFGLLAVASQIQEELLLDVARSWEAAFPQRQAPSLSDSEL</sequence>